<reference evidence="2" key="1">
    <citation type="submission" date="2018-08" db="EMBL/GenBank/DDBJ databases">
        <authorList>
            <person name="Zhang J."/>
            <person name="Du Z.-J."/>
        </authorList>
    </citation>
    <scope>NUCLEOTIDE SEQUENCE [LARGE SCALE GENOMIC DNA]</scope>
    <source>
        <strain evidence="2">KCTC 52655</strain>
    </source>
</reference>
<sequence length="203" mass="22586">MNTHNPLCPNPFHFSRTMLLLTLSICAVLTGCQLDTSYQQTQHAVPQALMPAQTTAARLCTLHLNEFVDQRHTKTLGQDSFSIDASMIEQWIQTGLVRAEIEPQYDYQGAALQLSLTRTYLHAVQNNLSANVVFEARYRGPNATRFSDPRLFRGQHTTTDESGETESVVNVMKGAIDSALQRIANAYRQECEGTALGSQKPVD</sequence>
<proteinExistence type="predicted"/>
<accession>A0A3D8M7N3</accession>
<dbReference type="AlphaFoldDB" id="A0A3D8M7N3"/>
<dbReference type="RefSeq" id="WP_115593200.1">
    <property type="nucleotide sequence ID" value="NZ_QRHA01000006.1"/>
</dbReference>
<gene>
    <name evidence="1" type="ORF">DXV75_09650</name>
</gene>
<evidence type="ECO:0008006" key="3">
    <source>
        <dbReference type="Google" id="ProtNLM"/>
    </source>
</evidence>
<dbReference type="EMBL" id="QRHA01000006">
    <property type="protein sequence ID" value="RDV25547.1"/>
    <property type="molecule type" value="Genomic_DNA"/>
</dbReference>
<dbReference type="Proteomes" id="UP000256561">
    <property type="component" value="Unassembled WGS sequence"/>
</dbReference>
<evidence type="ECO:0000313" key="1">
    <source>
        <dbReference type="EMBL" id="RDV25547.1"/>
    </source>
</evidence>
<name>A0A3D8M7N3_9ALTE</name>
<keyword evidence="2" id="KW-1185">Reference proteome</keyword>
<protein>
    <recommendedName>
        <fullName evidence="3">ABC-type transport auxiliary lipoprotein component domain-containing protein</fullName>
    </recommendedName>
</protein>
<evidence type="ECO:0000313" key="2">
    <source>
        <dbReference type="Proteomes" id="UP000256561"/>
    </source>
</evidence>
<organism evidence="1 2">
    <name type="scientific">Alteromonas aestuariivivens</name>
    <dbReference type="NCBI Taxonomy" id="1938339"/>
    <lineage>
        <taxon>Bacteria</taxon>
        <taxon>Pseudomonadati</taxon>
        <taxon>Pseudomonadota</taxon>
        <taxon>Gammaproteobacteria</taxon>
        <taxon>Alteromonadales</taxon>
        <taxon>Alteromonadaceae</taxon>
        <taxon>Alteromonas/Salinimonas group</taxon>
        <taxon>Alteromonas</taxon>
    </lineage>
</organism>
<comment type="caution">
    <text evidence="1">The sequence shown here is derived from an EMBL/GenBank/DDBJ whole genome shotgun (WGS) entry which is preliminary data.</text>
</comment>